<evidence type="ECO:0000313" key="2">
    <source>
        <dbReference type="EMBL" id="EEF42764.1"/>
    </source>
</evidence>
<keyword evidence="3" id="KW-1185">Reference proteome</keyword>
<name>B9S0V0_RICCO</name>
<gene>
    <name evidence="2" type="ORF">RCOM_1537750</name>
</gene>
<dbReference type="EMBL" id="EQ973841">
    <property type="protein sequence ID" value="EEF42764.1"/>
    <property type="molecule type" value="Genomic_DNA"/>
</dbReference>
<dbReference type="Proteomes" id="UP000008311">
    <property type="component" value="Unassembled WGS sequence"/>
</dbReference>
<evidence type="ECO:0000256" key="1">
    <source>
        <dbReference type="SAM" id="MobiDB-lite"/>
    </source>
</evidence>
<protein>
    <submittedName>
        <fullName evidence="2">Uncharacterized protein</fullName>
    </submittedName>
</protein>
<dbReference type="AlphaFoldDB" id="B9S0V0"/>
<feature type="compositionally biased region" description="Basic and acidic residues" evidence="1">
    <location>
        <begin position="33"/>
        <end position="59"/>
    </location>
</feature>
<reference evidence="3" key="1">
    <citation type="journal article" date="2010" name="Nat. Biotechnol.">
        <title>Draft genome sequence of the oilseed species Ricinus communis.</title>
        <authorList>
            <person name="Chan A.P."/>
            <person name="Crabtree J."/>
            <person name="Zhao Q."/>
            <person name="Lorenzi H."/>
            <person name="Orvis J."/>
            <person name="Puiu D."/>
            <person name="Melake-Berhan A."/>
            <person name="Jones K.M."/>
            <person name="Redman J."/>
            <person name="Chen G."/>
            <person name="Cahoon E.B."/>
            <person name="Gedil M."/>
            <person name="Stanke M."/>
            <person name="Haas B.J."/>
            <person name="Wortman J.R."/>
            <person name="Fraser-Liggett C.M."/>
            <person name="Ravel J."/>
            <person name="Rabinowicz P.D."/>
        </authorList>
    </citation>
    <scope>NUCLEOTIDE SEQUENCE [LARGE SCALE GENOMIC DNA]</scope>
    <source>
        <strain evidence="3">cv. Hale</strain>
    </source>
</reference>
<evidence type="ECO:0000313" key="3">
    <source>
        <dbReference type="Proteomes" id="UP000008311"/>
    </source>
</evidence>
<organism evidence="2 3">
    <name type="scientific">Ricinus communis</name>
    <name type="common">Castor bean</name>
    <dbReference type="NCBI Taxonomy" id="3988"/>
    <lineage>
        <taxon>Eukaryota</taxon>
        <taxon>Viridiplantae</taxon>
        <taxon>Streptophyta</taxon>
        <taxon>Embryophyta</taxon>
        <taxon>Tracheophyta</taxon>
        <taxon>Spermatophyta</taxon>
        <taxon>Magnoliopsida</taxon>
        <taxon>eudicotyledons</taxon>
        <taxon>Gunneridae</taxon>
        <taxon>Pentapetalae</taxon>
        <taxon>rosids</taxon>
        <taxon>fabids</taxon>
        <taxon>Malpighiales</taxon>
        <taxon>Euphorbiaceae</taxon>
        <taxon>Acalyphoideae</taxon>
        <taxon>Acalypheae</taxon>
        <taxon>Ricinus</taxon>
    </lineage>
</organism>
<dbReference type="InParanoid" id="B9S0V0"/>
<feature type="region of interest" description="Disordered" evidence="1">
    <location>
        <begin position="29"/>
        <end position="59"/>
    </location>
</feature>
<proteinExistence type="predicted"/>
<accession>B9S0V0</accession>
<sequence length="59" mass="6688">MLKKEEKQKGKKEDFKICLMSHFPSIVNLWDTKGGKTGEGRPCQKDSKKESSSAKESQD</sequence>